<dbReference type="SUPFAM" id="SSF102588">
    <property type="entry name" value="LmbE-like"/>
    <property type="match status" value="1"/>
</dbReference>
<dbReference type="AlphaFoldDB" id="A0A1G9ECI2"/>
<dbReference type="EMBL" id="FNFP01000003">
    <property type="protein sequence ID" value="SDK73803.1"/>
    <property type="molecule type" value="Genomic_DNA"/>
</dbReference>
<dbReference type="Gene3D" id="3.40.50.10320">
    <property type="entry name" value="LmbE-like"/>
    <property type="match status" value="1"/>
</dbReference>
<reference evidence="1 2" key="1">
    <citation type="submission" date="2016-10" db="EMBL/GenBank/DDBJ databases">
        <authorList>
            <person name="de Groot N.N."/>
        </authorList>
    </citation>
    <scope>NUCLEOTIDE SEQUENCE [LARGE SCALE GENOMIC DNA]</scope>
    <source>
        <strain evidence="1 2">DSM 18346</strain>
    </source>
</reference>
<protein>
    <submittedName>
        <fullName evidence="1">GlcNAc-PI de-N-acetylase</fullName>
    </submittedName>
</protein>
<dbReference type="InterPro" id="IPR003737">
    <property type="entry name" value="GlcNAc_PI_deacetylase-related"/>
</dbReference>
<name>A0A1G9ECI2_9FIRM</name>
<gene>
    <name evidence="1" type="ORF">SAMN05660472_01911</name>
</gene>
<dbReference type="RefSeq" id="WP_090553466.1">
    <property type="nucleotide sequence ID" value="NZ_FNFP01000003.1"/>
</dbReference>
<keyword evidence="2" id="KW-1185">Reference proteome</keyword>
<dbReference type="STRING" id="393762.SAMN05660472_01911"/>
<evidence type="ECO:0000313" key="1">
    <source>
        <dbReference type="EMBL" id="SDK73803.1"/>
    </source>
</evidence>
<dbReference type="OrthoDB" id="1749874at2"/>
<accession>A0A1G9ECI2</accession>
<proteinExistence type="predicted"/>
<dbReference type="Proteomes" id="UP000198718">
    <property type="component" value="Unassembled WGS sequence"/>
</dbReference>
<dbReference type="InterPro" id="IPR024078">
    <property type="entry name" value="LmbE-like_dom_sf"/>
</dbReference>
<sequence>MKEKIFKAIILVSIVLILGSAALSNIKASANQNSNDSIFQSNVVFYPQHQDDEVLWAGSAIVDAIKQRGADHVYVALISDGIGVNIYKTDEGFKNLTKEEKQQFRNNEFKKSLKALGVKPENIIFLADRVIHGETYFDELKKTILDFEKKFNGEVTQIGHHYKYDDHAMHRKGGEILKELTEKGQVKHAMFFIKPWYSKEIPNEDKLYFTADNKKEHDVVLNACMSYKDIDESNGLYGIGYKSSPNYFKNLLKDDKLTSILTNH</sequence>
<organism evidence="1 2">
    <name type="scientific">Natronincola ferrireducens</name>
    <dbReference type="NCBI Taxonomy" id="393762"/>
    <lineage>
        <taxon>Bacteria</taxon>
        <taxon>Bacillati</taxon>
        <taxon>Bacillota</taxon>
        <taxon>Clostridia</taxon>
        <taxon>Peptostreptococcales</taxon>
        <taxon>Natronincolaceae</taxon>
        <taxon>Natronincola</taxon>
    </lineage>
</organism>
<dbReference type="Pfam" id="PF02585">
    <property type="entry name" value="PIG-L"/>
    <property type="match status" value="1"/>
</dbReference>
<evidence type="ECO:0000313" key="2">
    <source>
        <dbReference type="Proteomes" id="UP000198718"/>
    </source>
</evidence>